<evidence type="ECO:0000256" key="3">
    <source>
        <dbReference type="ARBA" id="ARBA00022723"/>
    </source>
</evidence>
<dbReference type="PROSITE" id="PS51030">
    <property type="entry name" value="NUCLEAR_REC_DBD_2"/>
    <property type="match status" value="1"/>
</dbReference>
<dbReference type="InterPro" id="IPR013088">
    <property type="entry name" value="Znf_NHR/GATA"/>
</dbReference>
<dbReference type="FunFam" id="3.30.50.10:FF:000006">
    <property type="entry name" value="Nuclear receptor subfamily 5 group A member"/>
    <property type="match status" value="1"/>
</dbReference>
<dbReference type="SMART" id="SM00399">
    <property type="entry name" value="ZnF_C4"/>
    <property type="match status" value="1"/>
</dbReference>
<protein>
    <submittedName>
        <fullName evidence="16">Steroidogenic factor 1-like</fullName>
    </submittedName>
</protein>
<dbReference type="GO" id="GO:0004879">
    <property type="term" value="F:nuclear receptor activity"/>
    <property type="evidence" value="ECO:0007669"/>
    <property type="project" value="InterPro"/>
</dbReference>
<keyword evidence="5 11" id="KW-0862">Zinc</keyword>
<dbReference type="GO" id="GO:0009755">
    <property type="term" value="P:hormone-mediated signaling pathway"/>
    <property type="evidence" value="ECO:0007669"/>
    <property type="project" value="TreeGrafter"/>
</dbReference>
<evidence type="ECO:0000256" key="5">
    <source>
        <dbReference type="ARBA" id="ARBA00022833"/>
    </source>
</evidence>
<evidence type="ECO:0000259" key="14">
    <source>
        <dbReference type="PROSITE" id="PS51843"/>
    </source>
</evidence>
<reference evidence="16" key="1">
    <citation type="submission" date="2025-08" db="UniProtKB">
        <authorList>
            <consortium name="RefSeq"/>
        </authorList>
    </citation>
    <scope>IDENTIFICATION</scope>
    <source>
        <tissue evidence="16">Sperm</tissue>
    </source>
</reference>
<evidence type="ECO:0000313" key="15">
    <source>
        <dbReference type="Proteomes" id="UP001318040"/>
    </source>
</evidence>
<evidence type="ECO:0000256" key="12">
    <source>
        <dbReference type="SAM" id="MobiDB-lite"/>
    </source>
</evidence>
<evidence type="ECO:0000256" key="2">
    <source>
        <dbReference type="ARBA" id="ARBA00007536"/>
    </source>
</evidence>
<dbReference type="GO" id="GO:0009888">
    <property type="term" value="P:tissue development"/>
    <property type="evidence" value="ECO:0007669"/>
    <property type="project" value="TreeGrafter"/>
</dbReference>
<feature type="compositionally biased region" description="Basic residues" evidence="12">
    <location>
        <begin position="174"/>
        <end position="213"/>
    </location>
</feature>
<dbReference type="KEGG" id="pmrn:116944875"/>
<keyword evidence="15" id="KW-1185">Reference proteome</keyword>
<dbReference type="InterPro" id="IPR035500">
    <property type="entry name" value="NHR-like_dom_sf"/>
</dbReference>
<proteinExistence type="inferred from homology"/>
<dbReference type="Proteomes" id="UP001318040">
    <property type="component" value="Chromosome 22"/>
</dbReference>
<evidence type="ECO:0000256" key="11">
    <source>
        <dbReference type="RuleBase" id="RU004334"/>
    </source>
</evidence>
<keyword evidence="10 11" id="KW-0539">Nucleus</keyword>
<dbReference type="GO" id="GO:0000978">
    <property type="term" value="F:RNA polymerase II cis-regulatory region sequence-specific DNA binding"/>
    <property type="evidence" value="ECO:0007669"/>
    <property type="project" value="TreeGrafter"/>
</dbReference>
<dbReference type="GO" id="GO:0090575">
    <property type="term" value="C:RNA polymerase II transcription regulator complex"/>
    <property type="evidence" value="ECO:0007669"/>
    <property type="project" value="TreeGrafter"/>
</dbReference>
<dbReference type="PANTHER" id="PTHR24086">
    <property type="entry name" value="NUCLEAR RECEPTOR SUBFAMILY 5 GROUP A"/>
    <property type="match status" value="1"/>
</dbReference>
<dbReference type="FunFam" id="1.10.565.10:FF:000011">
    <property type="entry name" value="Nuclear receptor subfamily 5, group A, member 2"/>
    <property type="match status" value="1"/>
</dbReference>
<evidence type="ECO:0000313" key="16">
    <source>
        <dbReference type="RefSeq" id="XP_032814619.1"/>
    </source>
</evidence>
<dbReference type="Pfam" id="PF00105">
    <property type="entry name" value="zf-C4"/>
    <property type="match status" value="1"/>
</dbReference>
<keyword evidence="4 11" id="KW-0863">Zinc-finger</keyword>
<dbReference type="AlphaFoldDB" id="A0AAJ7TBZ6"/>
<dbReference type="SMART" id="SM00430">
    <property type="entry name" value="HOLI"/>
    <property type="match status" value="1"/>
</dbReference>
<accession>A0AAJ7TBZ6</accession>
<evidence type="ECO:0000256" key="10">
    <source>
        <dbReference type="ARBA" id="ARBA00023242"/>
    </source>
</evidence>
<dbReference type="SUPFAM" id="SSF57716">
    <property type="entry name" value="Glucocorticoid receptor-like (DNA-binding domain)"/>
    <property type="match status" value="1"/>
</dbReference>
<evidence type="ECO:0000259" key="13">
    <source>
        <dbReference type="PROSITE" id="PS51030"/>
    </source>
</evidence>
<evidence type="ECO:0000256" key="8">
    <source>
        <dbReference type="ARBA" id="ARBA00023163"/>
    </source>
</evidence>
<dbReference type="PRINTS" id="PR00398">
    <property type="entry name" value="STRDHORMONER"/>
</dbReference>
<evidence type="ECO:0000256" key="4">
    <source>
        <dbReference type="ARBA" id="ARBA00022771"/>
    </source>
</evidence>
<evidence type="ECO:0000256" key="1">
    <source>
        <dbReference type="ARBA" id="ARBA00004123"/>
    </source>
</evidence>
<dbReference type="RefSeq" id="XP_032814619.1">
    <property type="nucleotide sequence ID" value="XM_032958728.1"/>
</dbReference>
<dbReference type="GO" id="GO:0008270">
    <property type="term" value="F:zinc ion binding"/>
    <property type="evidence" value="ECO:0007669"/>
    <property type="project" value="UniProtKB-KW"/>
</dbReference>
<dbReference type="Gene3D" id="1.10.565.10">
    <property type="entry name" value="Retinoid X Receptor"/>
    <property type="match status" value="1"/>
</dbReference>
<feature type="region of interest" description="Disordered" evidence="12">
    <location>
        <begin position="169"/>
        <end position="226"/>
    </location>
</feature>
<dbReference type="PANTHER" id="PTHR24086:SF42">
    <property type="entry name" value="NR5A5 PROTEIN"/>
    <property type="match status" value="1"/>
</dbReference>
<keyword evidence="3 11" id="KW-0479">Metal-binding</keyword>
<evidence type="ECO:0000256" key="7">
    <source>
        <dbReference type="ARBA" id="ARBA00023125"/>
    </source>
</evidence>
<comment type="similarity">
    <text evidence="2">Belongs to the nuclear hormone receptor family. NR5 subfamily.</text>
</comment>
<dbReference type="InterPro" id="IPR016355">
    <property type="entry name" value="NR5-like"/>
</dbReference>
<evidence type="ECO:0000256" key="9">
    <source>
        <dbReference type="ARBA" id="ARBA00023170"/>
    </source>
</evidence>
<feature type="domain" description="NR LBD" evidence="14">
    <location>
        <begin position="322"/>
        <end position="625"/>
    </location>
</feature>
<keyword evidence="7 11" id="KW-0238">DNA-binding</keyword>
<feature type="domain" description="Nuclear receptor" evidence="13">
    <location>
        <begin position="48"/>
        <end position="123"/>
    </location>
</feature>
<evidence type="ECO:0000256" key="6">
    <source>
        <dbReference type="ARBA" id="ARBA00023015"/>
    </source>
</evidence>
<keyword evidence="8 11" id="KW-0804">Transcription</keyword>
<dbReference type="CDD" id="cd06944">
    <property type="entry name" value="NR_LBD_Ftz-F1_like"/>
    <property type="match status" value="1"/>
</dbReference>
<dbReference type="SUPFAM" id="SSF48508">
    <property type="entry name" value="Nuclear receptor ligand-binding domain"/>
    <property type="match status" value="1"/>
</dbReference>
<comment type="subcellular location">
    <subcellularLocation>
        <location evidence="1 11">Nucleus</location>
    </subcellularLocation>
</comment>
<dbReference type="PRINTS" id="PR00047">
    <property type="entry name" value="STROIDFINGER"/>
</dbReference>
<dbReference type="InterPro" id="IPR000536">
    <property type="entry name" value="Nucl_hrmn_rcpt_lig-bd"/>
</dbReference>
<dbReference type="CDD" id="cd07167">
    <property type="entry name" value="NR_DBD_Lrh-1_like"/>
    <property type="match status" value="1"/>
</dbReference>
<dbReference type="PROSITE" id="PS51843">
    <property type="entry name" value="NR_LBD"/>
    <property type="match status" value="1"/>
</dbReference>
<gene>
    <name evidence="16" type="primary">LOC116944875</name>
</gene>
<keyword evidence="6 11" id="KW-0805">Transcription regulation</keyword>
<dbReference type="InterPro" id="IPR001723">
    <property type="entry name" value="Nuclear_hrmn_rcpt"/>
</dbReference>
<name>A0AAJ7TBZ6_PETMA</name>
<sequence length="627" mass="69796">MLPKASDLHCDLFPVGHAMDSLHEHSMVGHRVGEGHKVREFPYEEELDELCPVCGDKVSGYHYGLLTCESCKGFFKRTVQNNKRYTCIESQSCPIDKTQRKRCPYCRFQKCLSVGMKLEAVRADRMRGGRNKFGPMYKRDRALKQQKKAIIRATSGPGILKMETSPEQANHHLPPLHHHQNHNHHQQHHHQHHHHQQQQQQQHHHNHHQHHHHQHDDFEQSASVTPLSYGHGSARCGYAFPAVAAAPPSAGPQSEFEHRGQFAASPGGVPLPCSYPAAYASRGIKSEHGDPYADGSPDAYLSSGVPGYSPIERHRAPAPDAAVPRLLAELMRCEPDEETTRARVTAQLQQDEWGVGGAGGGVAGLGPGAGCLNAFGGAGAVGRARHAGGAGGAALASHHHHHHLPRADHPSAFALMCKMADQTLFTLVEWARSSVFFRELKVDDQMKLLQNCWSDLLVMDHIQRQVQHGTDGAILLVTGQQVDLFSVSAHASEGLQSLLCRAQELVSKLRSLHVDSHEFVCLKYLLLFNPDVKFLENQALVENVQEQVNAALLEYTLCRAAQPPLHHHHHQQQQQHQHGDKFAQLLLRLPEIRSMSIQAEDYLYCKHVNGEVPCNNLLIEMLHAKQA</sequence>
<keyword evidence="9 11" id="KW-0675">Receptor</keyword>
<dbReference type="PROSITE" id="PS00031">
    <property type="entry name" value="NUCLEAR_REC_DBD_1"/>
    <property type="match status" value="1"/>
</dbReference>
<dbReference type="InterPro" id="IPR001628">
    <property type="entry name" value="Znf_hrmn_rcpt"/>
</dbReference>
<organism evidence="15 16">
    <name type="scientific">Petromyzon marinus</name>
    <name type="common">Sea lamprey</name>
    <dbReference type="NCBI Taxonomy" id="7757"/>
    <lineage>
        <taxon>Eukaryota</taxon>
        <taxon>Metazoa</taxon>
        <taxon>Chordata</taxon>
        <taxon>Craniata</taxon>
        <taxon>Vertebrata</taxon>
        <taxon>Cyclostomata</taxon>
        <taxon>Hyperoartia</taxon>
        <taxon>Petromyzontiformes</taxon>
        <taxon>Petromyzontidae</taxon>
        <taxon>Petromyzon</taxon>
    </lineage>
</organism>
<dbReference type="Pfam" id="PF00104">
    <property type="entry name" value="Hormone_recep"/>
    <property type="match status" value="1"/>
</dbReference>
<dbReference type="Gene3D" id="3.30.50.10">
    <property type="entry name" value="Erythroid Transcription Factor GATA-1, subunit A"/>
    <property type="match status" value="1"/>
</dbReference>